<feature type="transmembrane region" description="Helical" evidence="2">
    <location>
        <begin position="232"/>
        <end position="252"/>
    </location>
</feature>
<keyword evidence="2" id="KW-1133">Transmembrane helix</keyword>
<keyword evidence="2" id="KW-0812">Transmembrane</keyword>
<evidence type="ECO:0000313" key="4">
    <source>
        <dbReference type="Proteomes" id="UP000726737"/>
    </source>
</evidence>
<feature type="region of interest" description="Disordered" evidence="1">
    <location>
        <begin position="585"/>
        <end position="605"/>
    </location>
</feature>
<feature type="transmembrane region" description="Helical" evidence="2">
    <location>
        <begin position="264"/>
        <end position="285"/>
    </location>
</feature>
<dbReference type="AlphaFoldDB" id="A0A9P6Q788"/>
<organism evidence="3 4">
    <name type="scientific">Mortierella polycephala</name>
    <dbReference type="NCBI Taxonomy" id="41804"/>
    <lineage>
        <taxon>Eukaryota</taxon>
        <taxon>Fungi</taxon>
        <taxon>Fungi incertae sedis</taxon>
        <taxon>Mucoromycota</taxon>
        <taxon>Mortierellomycotina</taxon>
        <taxon>Mortierellomycetes</taxon>
        <taxon>Mortierellales</taxon>
        <taxon>Mortierellaceae</taxon>
        <taxon>Mortierella</taxon>
    </lineage>
</organism>
<name>A0A9P6Q788_9FUNG</name>
<gene>
    <name evidence="3" type="ORF">BG011_001555</name>
</gene>
<keyword evidence="4" id="KW-1185">Reference proteome</keyword>
<accession>A0A9P6Q788</accession>
<dbReference type="OrthoDB" id="2413783at2759"/>
<protein>
    <submittedName>
        <fullName evidence="3">Uncharacterized protein</fullName>
    </submittedName>
</protein>
<dbReference type="EMBL" id="JAAAJA010000141">
    <property type="protein sequence ID" value="KAG0260901.1"/>
    <property type="molecule type" value="Genomic_DNA"/>
</dbReference>
<evidence type="ECO:0000313" key="3">
    <source>
        <dbReference type="EMBL" id="KAG0260901.1"/>
    </source>
</evidence>
<feature type="region of interest" description="Disordered" evidence="1">
    <location>
        <begin position="1"/>
        <end position="28"/>
    </location>
</feature>
<sequence length="605" mass="67291">MNDRRIRSSAPFHPSPIKTDSSHKDDIRPDGLETMMRARIYGVFINLYLACIWCCDHYQLDLALSITVILAGASMLWLTYPTTAKEKCSRIRKYDSNVQHPLQQEQHPLHHHLDQQQQPEDVSSAAVSLTDGTLSAATAISAATMQLSPTATVISIATQDINSNNCIRALGTGIPETIPTETKRGWSYRRLSFLESPLPTDPPPPYYQSKPNSPYPHSPIHPHWSQYSRRTLAVHGLSAGFLLICLGVWLTWSKTESLNELWTLVAGAMLSYSVVVYVALSVFSISSDPGLGSLAGSDLIGPRSNSSTKGEQHSEHKGRILSKECAVELEKMLSKDDKAGFQDMDRIFTETESLSISGPQTVCQEETKGLSLMNRQNLGLQVKTKDIVKIRRHSLRYNVSMKSMTMLQQVKHEIQLWSLLLFVLAPTIPSPIREKFRVPVTNGGLAISDSHQDEQGHDMILRKEATRHDKEIATIEHHRRNGLGNKGGFSNSKALPSGSTLSRLTEATLDPERLGGFLQYYQRKHAAATTRAQNHTEAGRLQKEDITLVVHSSTLRTVRVGLYGASQKRLWTSFGALNVIPSDSLEESAGKKQETHPQSQHQLQS</sequence>
<comment type="caution">
    <text evidence="3">The sequence shown here is derived from an EMBL/GenBank/DDBJ whole genome shotgun (WGS) entry which is preliminary data.</text>
</comment>
<evidence type="ECO:0000256" key="2">
    <source>
        <dbReference type="SAM" id="Phobius"/>
    </source>
</evidence>
<feature type="transmembrane region" description="Helical" evidence="2">
    <location>
        <begin position="66"/>
        <end position="83"/>
    </location>
</feature>
<keyword evidence="2" id="KW-0472">Membrane</keyword>
<feature type="compositionally biased region" description="Polar residues" evidence="1">
    <location>
        <begin position="596"/>
        <end position="605"/>
    </location>
</feature>
<feature type="transmembrane region" description="Helical" evidence="2">
    <location>
        <begin position="40"/>
        <end position="60"/>
    </location>
</feature>
<proteinExistence type="predicted"/>
<reference evidence="3" key="1">
    <citation type="journal article" date="2020" name="Fungal Divers.">
        <title>Resolving the Mortierellaceae phylogeny through synthesis of multi-gene phylogenetics and phylogenomics.</title>
        <authorList>
            <person name="Vandepol N."/>
            <person name="Liber J."/>
            <person name="Desiro A."/>
            <person name="Na H."/>
            <person name="Kennedy M."/>
            <person name="Barry K."/>
            <person name="Grigoriev I.V."/>
            <person name="Miller A.N."/>
            <person name="O'Donnell K."/>
            <person name="Stajich J.E."/>
            <person name="Bonito G."/>
        </authorList>
    </citation>
    <scope>NUCLEOTIDE SEQUENCE</scope>
    <source>
        <strain evidence="3">KOD948</strain>
    </source>
</reference>
<dbReference type="Proteomes" id="UP000726737">
    <property type="component" value="Unassembled WGS sequence"/>
</dbReference>
<evidence type="ECO:0000256" key="1">
    <source>
        <dbReference type="SAM" id="MobiDB-lite"/>
    </source>
</evidence>